<feature type="compositionally biased region" description="Basic residues" evidence="1">
    <location>
        <begin position="631"/>
        <end position="642"/>
    </location>
</feature>
<dbReference type="EMBL" id="JARBJD010000204">
    <property type="protein sequence ID" value="KAK2947340.1"/>
    <property type="molecule type" value="Genomic_DNA"/>
</dbReference>
<evidence type="ECO:0000313" key="2">
    <source>
        <dbReference type="EMBL" id="KAK2947340.1"/>
    </source>
</evidence>
<accession>A0ABQ9X6K7</accession>
<proteinExistence type="predicted"/>
<keyword evidence="3" id="KW-1185">Reference proteome</keyword>
<sequence length="2054" mass="223186">MIKTAVGVEGSDLLVIDSTYSPHAHGLPISDVELLHGTGPLVAFSTFDYNSLLAPSIVYNISQRVLSTAVTHSTDHLSGTPCIDINSGRSFLCQNTSFAHCQAGLRPSDWPEYTLQNIKTGSGIRLDSSDLTYWSSQQGSLSITECSFMEIRNGSDSIIYCHTDGKSPITLTKSSFRNCNSSSHGACLTMYASTSLTVSECFFKDTNSTFKSGALFLQDTPVVVLANSVFCGTGGTSAGALYIINVTDLQTNFLQIRKPVTSFSPKDALIQDCGISDHIKDIMQDCDSDSDTTERDYGVYVVNNGDTSTFNLTRPTSAAIQTFTSALTPNQTSLKITLTISVKVKGTLFVLVDNTGGYDSLLDLSAPPIVRLLSFPFPSSATSSTITIDIGEWEFLQFESEYQIVDASISTKAITFSSPLSFATPSPIRVGQVNCVSSSDPSTCLVRLYARHLPAGTFRVFIAEIPAYSFCVTFGAPDETNRLVVSSEASFSMNQESSKLKFDTEYAINKITLDTSPESSHLVNTDTPILLDPPLLLFRTPNPPRVFEVICEHVASTCTTKISLCGRSVPKGNCIVELNEVPNFSFQVNFDGKVEADTGIMRSTKATVSMSLDENPIAFDTTYTVSSHSPQFRRHPRLRNHPTHTGDSQSPKNKNTAFTLVLFELDGSNAQIGSSFSLSSSFLLDGSPTSHTLSSEIFGAENPAQKFETWYEITELRIVGTSTVVRSRTLFFVPAEPSRLTSVTKPVSYDTKEREVTISLSGMKLSGTYWIVLESNTSAPDVNVSVSFSESGIGELKGILYSKALPLSMNMTYDTLYKIVGMEDSSQKPIFFESGLSFELMTEPCRVVSASIERYENKDKESIISVEGILLNDQSGYNVTLSLDNTETVVQVSTQTSGRWETRVNLKGADEDGTGLIYGKTYSLSKVIRLSDLSEVHSEEITLTLKNEPSRLVKAECLSTSDFDSLSLVLSTRQLSPDQPYRVTLTGTPKDGSTSNAAHEVVIEVNRAPTITKSVSLYPVHTVKYNHVYTVSSMNHSSSTTSILINTDACSFSTPVEPTRIISALGSLDSKTGKAEEIALTGIGFPQSTDFTIIVRELDALSQLTGSPIELSSSFAAEGSSTSHTMTIPIFGESSPKLLFGKSYVITDLSISGVIPIVDSDVTFVVPAEPSRLTSVTKPVSYDTKEREVTISLSGMKLSGTYWIVLESNTSAPDVNVSVSFSESGIGELKGILYSKALPLSMNMTYDTLYKIVGMEDSSQKPIFFESGLSFETMKEPKRIVSILIDGYSDDEKSVNLVMEGRGLLKNEVYEVTMTMGEVSVVVEVTVSSDLKGFGIADLRGEDEIERTGLIYGKTFIVSEAKLKSPSSSIHCEDIEITVEDEPERLLKAEIAVAASMNMSTLTLTSRKLVSGETIRIDDEETGTVSNIGIEVRARLRSVVDETKIVRQGDSTELCRLLVLNPQRNKVIFGVTGRILKVGSYSLTMTHADSTKTRTISGKMNSEGIFECLHTVVASDPDRLIFDEFYTLTDATLNGSSILVNSEIVVQIPKPPKVTGAFFNFTNSLQTTCTVTLTGSGLNLNADYSVTLSDGPTLVMTFNKENEVVSSEQLIGLSDTIQYNTKYIVGPITKVGESSDIVLVDGSVSFTTPKVLQIKDFILSTRGSNITEVCGSFSNPCSTVFVGWKRAQMETDVEQVALKIDGKQNLAIRGMWAEKGILFVEDTLRSDHSSESVFSVGGGQLFISEVVVSLPFFFMSVSASTPNFVIGGRGTVIISKVELSMTDGDTVGIGLVELEAGKLEIDHLLVADLSFASNLPVISCQAGQNELISSFFDLVVRNTTTQNGAILHFDSVGLASHLTLSNSEFTHTKHVSQNDLDSAALILVSTAQMNLEISNCVFWESCCVTESGIQLGRTLLISHSSPHDISTIRTFQLFSCLFVDCCGQDSHFETGAVVIRCGDQLTKLDFDGSWFEEQTNPTHVLIRNEEGRLVLPSKPKLVFGGMKASAAVVVERGTPLPRIGRKGSFFSNCRLIVRQFTRMGPQTINSSTEDGIEL</sequence>
<dbReference type="InterPro" id="IPR011050">
    <property type="entry name" value="Pectin_lyase_fold/virulence"/>
</dbReference>
<dbReference type="SUPFAM" id="SSF51126">
    <property type="entry name" value="Pectin lyase-like"/>
    <property type="match status" value="1"/>
</dbReference>
<evidence type="ECO:0000256" key="1">
    <source>
        <dbReference type="SAM" id="MobiDB-lite"/>
    </source>
</evidence>
<evidence type="ECO:0000313" key="3">
    <source>
        <dbReference type="Proteomes" id="UP001281761"/>
    </source>
</evidence>
<gene>
    <name evidence="2" type="ORF">BLNAU_17727</name>
</gene>
<organism evidence="2 3">
    <name type="scientific">Blattamonas nauphoetae</name>
    <dbReference type="NCBI Taxonomy" id="2049346"/>
    <lineage>
        <taxon>Eukaryota</taxon>
        <taxon>Metamonada</taxon>
        <taxon>Preaxostyla</taxon>
        <taxon>Oxymonadida</taxon>
        <taxon>Blattamonas</taxon>
    </lineage>
</organism>
<feature type="region of interest" description="Disordered" evidence="1">
    <location>
        <begin position="628"/>
        <end position="653"/>
    </location>
</feature>
<comment type="caution">
    <text evidence="2">The sequence shown here is derived from an EMBL/GenBank/DDBJ whole genome shotgun (WGS) entry which is preliminary data.</text>
</comment>
<name>A0ABQ9X6K7_9EUKA</name>
<dbReference type="Proteomes" id="UP001281761">
    <property type="component" value="Unassembled WGS sequence"/>
</dbReference>
<protein>
    <submittedName>
        <fullName evidence="2">Uncharacterized protein</fullName>
    </submittedName>
</protein>
<reference evidence="2 3" key="1">
    <citation type="journal article" date="2022" name="bioRxiv">
        <title>Genomics of Preaxostyla Flagellates Illuminates Evolutionary Transitions and the Path Towards Mitochondrial Loss.</title>
        <authorList>
            <person name="Novak L.V.F."/>
            <person name="Treitli S.C."/>
            <person name="Pyrih J."/>
            <person name="Halakuc P."/>
            <person name="Pipaliya S.V."/>
            <person name="Vacek V."/>
            <person name="Brzon O."/>
            <person name="Soukal P."/>
            <person name="Eme L."/>
            <person name="Dacks J.B."/>
            <person name="Karnkowska A."/>
            <person name="Elias M."/>
            <person name="Hampl V."/>
        </authorList>
    </citation>
    <scope>NUCLEOTIDE SEQUENCE [LARGE SCALE GENOMIC DNA]</scope>
    <source>
        <strain evidence="2">NAU3</strain>
        <tissue evidence="2">Gut</tissue>
    </source>
</reference>
<feature type="compositionally biased region" description="Polar residues" evidence="1">
    <location>
        <begin position="643"/>
        <end position="653"/>
    </location>
</feature>